<comment type="caution">
    <text evidence="2">The sequence shown here is derived from an EMBL/GenBank/DDBJ whole genome shotgun (WGS) entry which is preliminary data.</text>
</comment>
<evidence type="ECO:0000313" key="3">
    <source>
        <dbReference type="Proteomes" id="UP000286734"/>
    </source>
</evidence>
<sequence length="94" mass="10501">MTKPISNPTKRQEAPKFPATPRRKALLARVHALAKELGLEGDAYRLVLRALTGKPSCALMTEEELLEAARGLEALRREGEDNSAEALRREFGWM</sequence>
<dbReference type="Proteomes" id="UP000286734">
    <property type="component" value="Unassembled WGS sequence"/>
</dbReference>
<protein>
    <submittedName>
        <fullName evidence="2">Uncharacterized protein</fullName>
    </submittedName>
</protein>
<dbReference type="EMBL" id="PELP01000170">
    <property type="protein sequence ID" value="RTH04423.1"/>
    <property type="molecule type" value="Genomic_DNA"/>
</dbReference>
<proteinExistence type="predicted"/>
<feature type="region of interest" description="Disordered" evidence="1">
    <location>
        <begin position="1"/>
        <end position="21"/>
    </location>
</feature>
<evidence type="ECO:0000313" key="2">
    <source>
        <dbReference type="EMBL" id="RTH04423.1"/>
    </source>
</evidence>
<gene>
    <name evidence="2" type="ORF">CSW47_06815</name>
</gene>
<dbReference type="AlphaFoldDB" id="A0A430RAJ1"/>
<name>A0A430RAJ1_THESC</name>
<accession>A0A430RAJ1</accession>
<evidence type="ECO:0000256" key="1">
    <source>
        <dbReference type="SAM" id="MobiDB-lite"/>
    </source>
</evidence>
<reference evidence="2 3" key="1">
    <citation type="journal article" date="2019" name="Extremophiles">
        <title>Biogeography of thermophiles and predominance of Thermus scotoductus in domestic water heaters.</title>
        <authorList>
            <person name="Wilpiszeski R.L."/>
            <person name="Zhang Z."/>
            <person name="House C.H."/>
        </authorList>
    </citation>
    <scope>NUCLEOTIDE SEQUENCE [LARGE SCALE GENOMIC DNA]</scope>
    <source>
        <strain evidence="2 3">34_S34</strain>
    </source>
</reference>
<organism evidence="2 3">
    <name type="scientific">Thermus scotoductus</name>
    <dbReference type="NCBI Taxonomy" id="37636"/>
    <lineage>
        <taxon>Bacteria</taxon>
        <taxon>Thermotogati</taxon>
        <taxon>Deinococcota</taxon>
        <taxon>Deinococci</taxon>
        <taxon>Thermales</taxon>
        <taxon>Thermaceae</taxon>
        <taxon>Thermus</taxon>
    </lineage>
</organism>
<dbReference type="RefSeq" id="WP_126200369.1">
    <property type="nucleotide sequence ID" value="NZ_PELP01000170.1"/>
</dbReference>